<dbReference type="Proteomes" id="UP001497457">
    <property type="component" value="Chromosome 7b"/>
</dbReference>
<evidence type="ECO:0000313" key="3">
    <source>
        <dbReference type="Proteomes" id="UP001497457"/>
    </source>
</evidence>
<evidence type="ECO:0000256" key="1">
    <source>
        <dbReference type="SAM" id="MobiDB-lite"/>
    </source>
</evidence>
<accession>A0ABC9FM29</accession>
<gene>
    <name evidence="2" type="ORF">URODEC1_LOCUS107085</name>
</gene>
<organism evidence="2 3">
    <name type="scientific">Urochloa decumbens</name>
    <dbReference type="NCBI Taxonomy" id="240449"/>
    <lineage>
        <taxon>Eukaryota</taxon>
        <taxon>Viridiplantae</taxon>
        <taxon>Streptophyta</taxon>
        <taxon>Embryophyta</taxon>
        <taxon>Tracheophyta</taxon>
        <taxon>Spermatophyta</taxon>
        <taxon>Magnoliopsida</taxon>
        <taxon>Liliopsida</taxon>
        <taxon>Poales</taxon>
        <taxon>Poaceae</taxon>
        <taxon>PACMAD clade</taxon>
        <taxon>Panicoideae</taxon>
        <taxon>Panicodae</taxon>
        <taxon>Paniceae</taxon>
        <taxon>Melinidinae</taxon>
        <taxon>Urochloa</taxon>
    </lineage>
</organism>
<sequence>MALRFLSMASRRDLCPRDSPPPDSPPPFSQGGSSNGAKADVARSTKEVDHLLAKLEKEGVEIDGKIASIIDDGITRIKAETARENIISEPKGIGKALLIAVASVAFGFVMGVDLARSAIHEELAKSRRP</sequence>
<reference evidence="2" key="1">
    <citation type="submission" date="2024-10" db="EMBL/GenBank/DDBJ databases">
        <authorList>
            <person name="Ryan C."/>
        </authorList>
    </citation>
    <scope>NUCLEOTIDE SEQUENCE [LARGE SCALE GENOMIC DNA]</scope>
</reference>
<keyword evidence="3" id="KW-1185">Reference proteome</keyword>
<evidence type="ECO:0000313" key="2">
    <source>
        <dbReference type="EMBL" id="CAL5078358.1"/>
    </source>
</evidence>
<name>A0ABC9FM29_9POAL</name>
<proteinExistence type="predicted"/>
<feature type="compositionally biased region" description="Pro residues" evidence="1">
    <location>
        <begin position="18"/>
        <end position="28"/>
    </location>
</feature>
<feature type="region of interest" description="Disordered" evidence="1">
    <location>
        <begin position="1"/>
        <end position="43"/>
    </location>
</feature>
<dbReference type="EMBL" id="OZ075117">
    <property type="protein sequence ID" value="CAL5078358.1"/>
    <property type="molecule type" value="Genomic_DNA"/>
</dbReference>
<dbReference type="AlphaFoldDB" id="A0ABC9FM29"/>
<protein>
    <submittedName>
        <fullName evidence="2">Uncharacterized protein</fullName>
    </submittedName>
</protein>